<dbReference type="OrthoDB" id="445941at2759"/>
<accession>A0A812MXI8</accession>
<dbReference type="Gene3D" id="1.20.58.2190">
    <property type="match status" value="1"/>
</dbReference>
<proteinExistence type="predicted"/>
<reference evidence="2" key="1">
    <citation type="submission" date="2021-02" db="EMBL/GenBank/DDBJ databases">
        <authorList>
            <person name="Dougan E. K."/>
            <person name="Rhodes N."/>
            <person name="Thang M."/>
            <person name="Chan C."/>
        </authorList>
    </citation>
    <scope>NUCLEOTIDE SEQUENCE</scope>
</reference>
<dbReference type="Proteomes" id="UP000604046">
    <property type="component" value="Unassembled WGS sequence"/>
</dbReference>
<evidence type="ECO:0000313" key="2">
    <source>
        <dbReference type="EMBL" id="CAE7284767.1"/>
    </source>
</evidence>
<dbReference type="EMBL" id="CAJNDS010001846">
    <property type="protein sequence ID" value="CAE7284767.1"/>
    <property type="molecule type" value="Genomic_DNA"/>
</dbReference>
<dbReference type="Pfam" id="PF09409">
    <property type="entry name" value="PUB"/>
    <property type="match status" value="1"/>
</dbReference>
<sequence>MDVAWKALRRLHLKRDPAALATCLQTLHAYISNLAKNPQESKFHSINCQNGNFRSRVASLEGGIAVLEACGFVAVDEKLCVDPDFMRSKGPKLWDALSKVSVLLEQVKSCMEIRAN</sequence>
<dbReference type="SMART" id="SM00580">
    <property type="entry name" value="PUG"/>
    <property type="match status" value="1"/>
</dbReference>
<evidence type="ECO:0000259" key="1">
    <source>
        <dbReference type="Pfam" id="PF09409"/>
    </source>
</evidence>
<protein>
    <submittedName>
        <fullName evidence="2">Ubxn-6 protein</fullName>
    </submittedName>
</protein>
<gene>
    <name evidence="2" type="primary">ubxn-6</name>
    <name evidence="2" type="ORF">SNAT2548_LOCUS15085</name>
</gene>
<organism evidence="2 3">
    <name type="scientific">Symbiodinium natans</name>
    <dbReference type="NCBI Taxonomy" id="878477"/>
    <lineage>
        <taxon>Eukaryota</taxon>
        <taxon>Sar</taxon>
        <taxon>Alveolata</taxon>
        <taxon>Dinophyceae</taxon>
        <taxon>Suessiales</taxon>
        <taxon>Symbiodiniaceae</taxon>
        <taxon>Symbiodinium</taxon>
    </lineage>
</organism>
<name>A0A812MXI8_9DINO</name>
<dbReference type="InterPro" id="IPR018997">
    <property type="entry name" value="PUB_domain"/>
</dbReference>
<dbReference type="InterPro" id="IPR036339">
    <property type="entry name" value="PUB-like_dom_sf"/>
</dbReference>
<dbReference type="SUPFAM" id="SSF143503">
    <property type="entry name" value="PUG domain-like"/>
    <property type="match status" value="1"/>
</dbReference>
<dbReference type="PANTHER" id="PTHR46713:SF1">
    <property type="entry name" value="F13M7.16 PROTEIN"/>
    <property type="match status" value="1"/>
</dbReference>
<dbReference type="AlphaFoldDB" id="A0A812MXI8"/>
<feature type="domain" description="PUB" evidence="1">
    <location>
        <begin position="19"/>
        <end position="77"/>
    </location>
</feature>
<comment type="caution">
    <text evidence="2">The sequence shown here is derived from an EMBL/GenBank/DDBJ whole genome shotgun (WGS) entry which is preliminary data.</text>
</comment>
<dbReference type="PANTHER" id="PTHR46713">
    <property type="entry name" value="F13M7.16 PROTEIN"/>
    <property type="match status" value="1"/>
</dbReference>
<evidence type="ECO:0000313" key="3">
    <source>
        <dbReference type="Proteomes" id="UP000604046"/>
    </source>
</evidence>
<keyword evidence="3" id="KW-1185">Reference proteome</keyword>